<sequence length="215" mass="22494">MDRKQEKCVVNIEHSGNQPPITFPNDQEAHNSAQWCPHSNDTPCDVCSDLPGVCVNPGMLTDSGCPHTELSNGQVKGNCCTNWSLWKVFLACLLACVITTAVGVLIVCLVNNRWSNNGGIVIQLPQNNGEPVVIIPGRTSTTSQSTVTTTSTKPTTDTISSVSATTASSIVPTIAITTSTQSTATNAITSTESTMPTATTTMTTPPPSSAATTIN</sequence>
<dbReference type="RefSeq" id="XP_042636176.1">
    <property type="nucleotide sequence ID" value="XM_042780242.1"/>
</dbReference>
<name>A0AC54Z0J2_ORYAF</name>
<keyword evidence="1" id="KW-1185">Reference proteome</keyword>
<reference evidence="2" key="1">
    <citation type="submission" date="2025-08" db="UniProtKB">
        <authorList>
            <consortium name="RefSeq"/>
        </authorList>
    </citation>
    <scope>IDENTIFICATION</scope>
</reference>
<dbReference type="Proteomes" id="UP000694850">
    <property type="component" value="Unplaced"/>
</dbReference>
<evidence type="ECO:0000313" key="1">
    <source>
        <dbReference type="Proteomes" id="UP000694850"/>
    </source>
</evidence>
<proteinExistence type="predicted"/>
<organism evidence="1 2">
    <name type="scientific">Orycteropus afer afer</name>
    <dbReference type="NCBI Taxonomy" id="1230840"/>
    <lineage>
        <taxon>Eukaryota</taxon>
        <taxon>Metazoa</taxon>
        <taxon>Chordata</taxon>
        <taxon>Craniata</taxon>
        <taxon>Vertebrata</taxon>
        <taxon>Euteleostomi</taxon>
        <taxon>Mammalia</taxon>
        <taxon>Eutheria</taxon>
        <taxon>Afrotheria</taxon>
        <taxon>Tubulidentata</taxon>
        <taxon>Orycteropodidae</taxon>
        <taxon>Orycteropus</taxon>
    </lineage>
</organism>
<accession>A0AC54Z0J2</accession>
<evidence type="ECO:0000313" key="2">
    <source>
        <dbReference type="RefSeq" id="XP_042636176.1"/>
    </source>
</evidence>
<gene>
    <name evidence="2" type="primary">LOC122149517</name>
</gene>
<protein>
    <submittedName>
        <fullName evidence="2">Dynactin-associated protein</fullName>
    </submittedName>
</protein>